<keyword evidence="1" id="KW-1133">Transmembrane helix</keyword>
<name>A0A8K0R8K6_9PLEO</name>
<dbReference type="OrthoDB" id="5386682at2759"/>
<dbReference type="Pfam" id="PF06985">
    <property type="entry name" value="HET"/>
    <property type="match status" value="1"/>
</dbReference>
<keyword evidence="1" id="KW-0812">Transmembrane</keyword>
<comment type="caution">
    <text evidence="3">The sequence shown here is derived from an EMBL/GenBank/DDBJ whole genome shotgun (WGS) entry which is preliminary data.</text>
</comment>
<dbReference type="EMBL" id="JAGMVJ010000009">
    <property type="protein sequence ID" value="KAH7087399.1"/>
    <property type="molecule type" value="Genomic_DNA"/>
</dbReference>
<accession>A0A8K0R8K6</accession>
<proteinExistence type="predicted"/>
<dbReference type="Proteomes" id="UP000813461">
    <property type="component" value="Unassembled WGS sequence"/>
</dbReference>
<keyword evidence="4" id="KW-1185">Reference proteome</keyword>
<dbReference type="PANTHER" id="PTHR24148">
    <property type="entry name" value="ANKYRIN REPEAT DOMAIN-CONTAINING PROTEIN 39 HOMOLOG-RELATED"/>
    <property type="match status" value="1"/>
</dbReference>
<dbReference type="AlphaFoldDB" id="A0A8K0R8K6"/>
<dbReference type="PANTHER" id="PTHR24148:SF73">
    <property type="entry name" value="HET DOMAIN PROTEIN (AFU_ORTHOLOGUE AFUA_8G01020)"/>
    <property type="match status" value="1"/>
</dbReference>
<evidence type="ECO:0000313" key="3">
    <source>
        <dbReference type="EMBL" id="KAH7087399.1"/>
    </source>
</evidence>
<dbReference type="InterPro" id="IPR052895">
    <property type="entry name" value="HetReg/Transcr_Mod"/>
</dbReference>
<protein>
    <submittedName>
        <fullName evidence="3">Heterokaryon incompatibility protein-domain-containing protein</fullName>
    </submittedName>
</protein>
<evidence type="ECO:0000256" key="1">
    <source>
        <dbReference type="SAM" id="Phobius"/>
    </source>
</evidence>
<sequence length="547" mass="63717">MDFHIVNVEEFQPRLLLQQLVRFVFPTALRSAAVVSAILLLLFLYSQRPGREAYKSQPTVYSYQPTIGTVYSYQPSYDSSYGNSYRNYGTCSCSSCRPSDSYHYPMTPTVVPAHEMELSYQADLARTNEFRVIPLGTRRDLLKKLLPTRTRKPTIEPTPAPRLLEYYPTELDQLRNKERGYCTREFDDPSDAQTKIRLLKLLPLAGNYVSSPIKCYFLNARHFTSPMFWDQVKYTALSYTWGPAKEPSDVKDILINDHKVSVRRNLWAFLHTMRGLGIEGPFWIDALCIDQLNMNEKVQQLRLMPKIYAKADSVVVWLGNGTSVSTDLRQLQSSCDKMNILRDKMSRIDKVICLKKKSRDEAGYLSKPFHTSYLDGLRYLVENTYWSRLWILQEIFMAKQLRIYTGDRRWDLQELVRLQREFEPKHPHDIDWSNWNRIVGLKKQGRKLSKMHLHEALHHWSEQQCRGAHDKVYGLLGLVAKPEITIDLSIRIEDLFRQVLRLEQKKIYAKGYAYAESFATQLLASLGLEHGEDARAIKAEFLDAYRE</sequence>
<reference evidence="3" key="1">
    <citation type="journal article" date="2021" name="Nat. Commun.">
        <title>Genetic determinants of endophytism in the Arabidopsis root mycobiome.</title>
        <authorList>
            <person name="Mesny F."/>
            <person name="Miyauchi S."/>
            <person name="Thiergart T."/>
            <person name="Pickel B."/>
            <person name="Atanasova L."/>
            <person name="Karlsson M."/>
            <person name="Huettel B."/>
            <person name="Barry K.W."/>
            <person name="Haridas S."/>
            <person name="Chen C."/>
            <person name="Bauer D."/>
            <person name="Andreopoulos W."/>
            <person name="Pangilinan J."/>
            <person name="LaButti K."/>
            <person name="Riley R."/>
            <person name="Lipzen A."/>
            <person name="Clum A."/>
            <person name="Drula E."/>
            <person name="Henrissat B."/>
            <person name="Kohler A."/>
            <person name="Grigoriev I.V."/>
            <person name="Martin F.M."/>
            <person name="Hacquard S."/>
        </authorList>
    </citation>
    <scope>NUCLEOTIDE SEQUENCE</scope>
    <source>
        <strain evidence="3">MPI-SDFR-AT-0120</strain>
    </source>
</reference>
<organism evidence="3 4">
    <name type="scientific">Paraphoma chrysanthemicola</name>
    <dbReference type="NCBI Taxonomy" id="798071"/>
    <lineage>
        <taxon>Eukaryota</taxon>
        <taxon>Fungi</taxon>
        <taxon>Dikarya</taxon>
        <taxon>Ascomycota</taxon>
        <taxon>Pezizomycotina</taxon>
        <taxon>Dothideomycetes</taxon>
        <taxon>Pleosporomycetidae</taxon>
        <taxon>Pleosporales</taxon>
        <taxon>Pleosporineae</taxon>
        <taxon>Phaeosphaeriaceae</taxon>
        <taxon>Paraphoma</taxon>
    </lineage>
</organism>
<feature type="transmembrane region" description="Helical" evidence="1">
    <location>
        <begin position="20"/>
        <end position="45"/>
    </location>
</feature>
<keyword evidence="1" id="KW-0472">Membrane</keyword>
<evidence type="ECO:0000313" key="4">
    <source>
        <dbReference type="Proteomes" id="UP000813461"/>
    </source>
</evidence>
<evidence type="ECO:0000259" key="2">
    <source>
        <dbReference type="Pfam" id="PF06985"/>
    </source>
</evidence>
<dbReference type="InterPro" id="IPR010730">
    <property type="entry name" value="HET"/>
</dbReference>
<gene>
    <name evidence="3" type="ORF">FB567DRAFT_592078</name>
</gene>
<feature type="domain" description="Heterokaryon incompatibility" evidence="2">
    <location>
        <begin position="234"/>
        <end position="394"/>
    </location>
</feature>